<feature type="domain" description="Solute-binding protein family 3/N-terminal" evidence="5">
    <location>
        <begin position="38"/>
        <end position="269"/>
    </location>
</feature>
<evidence type="ECO:0000259" key="5">
    <source>
        <dbReference type="SMART" id="SM00062"/>
    </source>
</evidence>
<accession>A0ABV5N8J1</accession>
<protein>
    <submittedName>
        <fullName evidence="6">ABC transporter substrate-binding protein</fullName>
    </submittedName>
</protein>
<dbReference type="SMART" id="SM00062">
    <property type="entry name" value="PBPb"/>
    <property type="match status" value="1"/>
</dbReference>
<gene>
    <name evidence="6" type="ORF">ACFF45_28795</name>
</gene>
<feature type="signal peptide" evidence="4">
    <location>
        <begin position="1"/>
        <end position="22"/>
    </location>
</feature>
<dbReference type="Gene3D" id="3.40.190.10">
    <property type="entry name" value="Periplasmic binding protein-like II"/>
    <property type="match status" value="2"/>
</dbReference>
<evidence type="ECO:0000256" key="1">
    <source>
        <dbReference type="ARBA" id="ARBA00004418"/>
    </source>
</evidence>
<keyword evidence="7" id="KW-1185">Reference proteome</keyword>
<evidence type="ECO:0000256" key="3">
    <source>
        <dbReference type="ARBA" id="ARBA00022729"/>
    </source>
</evidence>
<dbReference type="InterPro" id="IPR001638">
    <property type="entry name" value="Solute-binding_3/MltF_N"/>
</dbReference>
<organism evidence="6 7">
    <name type="scientific">Streptomyces cinereospinus</name>
    <dbReference type="NCBI Taxonomy" id="285561"/>
    <lineage>
        <taxon>Bacteria</taxon>
        <taxon>Bacillati</taxon>
        <taxon>Actinomycetota</taxon>
        <taxon>Actinomycetes</taxon>
        <taxon>Kitasatosporales</taxon>
        <taxon>Streptomycetaceae</taxon>
        <taxon>Streptomyces</taxon>
    </lineage>
</organism>
<proteinExistence type="inferred from homology"/>
<evidence type="ECO:0000313" key="7">
    <source>
        <dbReference type="Proteomes" id="UP001589709"/>
    </source>
</evidence>
<dbReference type="Pfam" id="PF09084">
    <property type="entry name" value="NMT1"/>
    <property type="match status" value="1"/>
</dbReference>
<evidence type="ECO:0000256" key="2">
    <source>
        <dbReference type="ARBA" id="ARBA00010742"/>
    </source>
</evidence>
<comment type="similarity">
    <text evidence="2">Belongs to the bacterial solute-binding protein SsuA/TauA family.</text>
</comment>
<keyword evidence="3 4" id="KW-0732">Signal</keyword>
<dbReference type="EMBL" id="JBHMCY010000073">
    <property type="protein sequence ID" value="MFB9466598.1"/>
    <property type="molecule type" value="Genomic_DNA"/>
</dbReference>
<dbReference type="Proteomes" id="UP001589709">
    <property type="component" value="Unassembled WGS sequence"/>
</dbReference>
<dbReference type="RefSeq" id="WP_381349581.1">
    <property type="nucleotide sequence ID" value="NZ_JBHMCY010000073.1"/>
</dbReference>
<sequence length="323" mass="33695">MRVRRAALYPALAVLIALSGTACGSSEGKKTGADGLAKVNIAVMAIGQTAPIVVGKEKGIFKKHGIDLQISYVEPAALVPTLMSGEADFIWSNPPALLAARANKVPIKSVTAVSVAGTSPRTFPIQVMVPVGSNIKSLKDLRGKSVATASLFQLNDLALMQSLDKAGVDAQSVKFIEVPFPNMGEALAAHRADAVISTEPFVTIMKSEGKTVPLVSVSEGLAPKSPISAIASSEKFIGANPEVIEDFRAAVDETAKYAVAHDDEVRAKIPTITDLTPALADVISLAPTDTTDDPAAWTAWADLLVQVGVLDEKVDAADAFLAD</sequence>
<dbReference type="SUPFAM" id="SSF53850">
    <property type="entry name" value="Periplasmic binding protein-like II"/>
    <property type="match status" value="1"/>
</dbReference>
<feature type="chain" id="PRO_5047223590" evidence="4">
    <location>
        <begin position="23"/>
        <end position="323"/>
    </location>
</feature>
<evidence type="ECO:0000256" key="4">
    <source>
        <dbReference type="SAM" id="SignalP"/>
    </source>
</evidence>
<dbReference type="PANTHER" id="PTHR30024:SF47">
    <property type="entry name" value="TAURINE-BINDING PERIPLASMIC PROTEIN"/>
    <property type="match status" value="1"/>
</dbReference>
<name>A0ABV5N8J1_9ACTN</name>
<comment type="subcellular location">
    <subcellularLocation>
        <location evidence="1">Periplasm</location>
    </subcellularLocation>
</comment>
<comment type="caution">
    <text evidence="6">The sequence shown here is derived from an EMBL/GenBank/DDBJ whole genome shotgun (WGS) entry which is preliminary data.</text>
</comment>
<dbReference type="InterPro" id="IPR015168">
    <property type="entry name" value="SsuA/THI5"/>
</dbReference>
<reference evidence="6 7" key="1">
    <citation type="submission" date="2024-09" db="EMBL/GenBank/DDBJ databases">
        <authorList>
            <person name="Sun Q."/>
            <person name="Mori K."/>
        </authorList>
    </citation>
    <scope>NUCLEOTIDE SEQUENCE [LARGE SCALE GENOMIC DNA]</scope>
    <source>
        <strain evidence="6 7">JCM 6917</strain>
    </source>
</reference>
<dbReference type="PROSITE" id="PS51257">
    <property type="entry name" value="PROKAR_LIPOPROTEIN"/>
    <property type="match status" value="1"/>
</dbReference>
<evidence type="ECO:0000313" key="6">
    <source>
        <dbReference type="EMBL" id="MFB9466598.1"/>
    </source>
</evidence>
<dbReference type="PANTHER" id="PTHR30024">
    <property type="entry name" value="ALIPHATIC SULFONATES-BINDING PROTEIN-RELATED"/>
    <property type="match status" value="1"/>
</dbReference>